<dbReference type="EC" id="1.1.1.3" evidence="4"/>
<accession>A0ABX2EFU4</accession>
<keyword evidence="9" id="KW-0486">Methionine biosynthesis</keyword>
<evidence type="ECO:0000256" key="2">
    <source>
        <dbReference type="ARBA" id="ARBA00005062"/>
    </source>
</evidence>
<evidence type="ECO:0000256" key="1">
    <source>
        <dbReference type="ARBA" id="ARBA00005056"/>
    </source>
</evidence>
<sequence>MPPSHVPGAPSPARPPMRVGLLGSGVVGSGTCRVLERNRALIRARAGRDITLTMLAARNLPRARQLVGPEVEVVDDAMRVVRHPLIDVVVEVIGGCTVARELVLQAIAHGKHVVTANKALLALHGDEIFAAARAQGVMVAFEGAVAVSIPIVKALREGLTANRIEWVAGIVNGTSNYILTEMRDKGVAFAAALAEAQRLGYAEADPRFDVEGIDAGHKLALLASMAFGMPLRFDAMHIEGIGALQAADFRHAEQLGYRIKLLGVARRQAAGIELRVHPALVPARSLMAGVDGSMNAVMVKGDAAGLTMYYGAGAGSEQTASAVIADLVDVARLADAEPAQRAPALAFPPEAQSAWAVLPLAELVTRHYLRVPVCDGDAVLDDVLDVLARHGITIDTHRDAISGAGGRELLFVTQDAQEATMCAAITALQALRCVRAAAVRLRVEMLA</sequence>
<comment type="pathway">
    <text evidence="1">Amino-acid biosynthesis; L-threonine biosynthesis; L-threonine from L-aspartate: step 3/5.</text>
</comment>
<dbReference type="InterPro" id="IPR016204">
    <property type="entry name" value="HDH"/>
</dbReference>
<feature type="domain" description="Homoserine dehydrogenase catalytic" evidence="11">
    <location>
        <begin position="150"/>
        <end position="328"/>
    </location>
</feature>
<evidence type="ECO:0000259" key="11">
    <source>
        <dbReference type="Pfam" id="PF00742"/>
    </source>
</evidence>
<dbReference type="NCBIfam" id="NF004976">
    <property type="entry name" value="PRK06349.1"/>
    <property type="match status" value="1"/>
</dbReference>
<dbReference type="Gene3D" id="3.40.50.720">
    <property type="entry name" value="NAD(P)-binding Rossmann-like Domain"/>
    <property type="match status" value="1"/>
</dbReference>
<dbReference type="InterPro" id="IPR045865">
    <property type="entry name" value="ACT-like_dom_sf"/>
</dbReference>
<evidence type="ECO:0000256" key="8">
    <source>
        <dbReference type="ARBA" id="ARBA00023002"/>
    </source>
</evidence>
<evidence type="ECO:0000313" key="14">
    <source>
        <dbReference type="Proteomes" id="UP000737171"/>
    </source>
</evidence>
<comment type="similarity">
    <text evidence="3 10">Belongs to the homoserine dehydrogenase family.</text>
</comment>
<gene>
    <name evidence="13" type="ORF">HLB44_10760</name>
</gene>
<dbReference type="Pfam" id="PF00742">
    <property type="entry name" value="Homoserine_dh"/>
    <property type="match status" value="1"/>
</dbReference>
<evidence type="ECO:0000256" key="6">
    <source>
        <dbReference type="ARBA" id="ARBA00022605"/>
    </source>
</evidence>
<evidence type="ECO:0000256" key="9">
    <source>
        <dbReference type="ARBA" id="ARBA00023167"/>
    </source>
</evidence>
<reference evidence="13 14" key="1">
    <citation type="submission" date="2020-05" db="EMBL/GenBank/DDBJ databases">
        <title>Aquincola sp. isolate from soil.</title>
        <authorList>
            <person name="Han J."/>
            <person name="Kim D.-U."/>
        </authorList>
    </citation>
    <scope>NUCLEOTIDE SEQUENCE [LARGE SCALE GENOMIC DNA]</scope>
    <source>
        <strain evidence="13 14">S2</strain>
    </source>
</reference>
<organism evidence="13 14">
    <name type="scientific">Pseudaquabacterium terrae</name>
    <dbReference type="NCBI Taxonomy" id="2732868"/>
    <lineage>
        <taxon>Bacteria</taxon>
        <taxon>Pseudomonadati</taxon>
        <taxon>Pseudomonadota</taxon>
        <taxon>Betaproteobacteria</taxon>
        <taxon>Burkholderiales</taxon>
        <taxon>Sphaerotilaceae</taxon>
        <taxon>Pseudaquabacterium</taxon>
    </lineage>
</organism>
<proteinExistence type="inferred from homology"/>
<dbReference type="RefSeq" id="WP_173122578.1">
    <property type="nucleotide sequence ID" value="NZ_JABRWJ010000003.1"/>
</dbReference>
<dbReference type="Pfam" id="PF03447">
    <property type="entry name" value="NAD_binding_3"/>
    <property type="match status" value="1"/>
</dbReference>
<dbReference type="Proteomes" id="UP000737171">
    <property type="component" value="Unassembled WGS sequence"/>
</dbReference>
<comment type="caution">
    <text evidence="13">The sequence shown here is derived from an EMBL/GenBank/DDBJ whole genome shotgun (WGS) entry which is preliminary data.</text>
</comment>
<evidence type="ECO:0000256" key="10">
    <source>
        <dbReference type="RuleBase" id="RU004171"/>
    </source>
</evidence>
<evidence type="ECO:0000256" key="7">
    <source>
        <dbReference type="ARBA" id="ARBA00022697"/>
    </source>
</evidence>
<dbReference type="SUPFAM" id="SSF55347">
    <property type="entry name" value="Glyceraldehyde-3-phosphate dehydrogenase-like, C-terminal domain"/>
    <property type="match status" value="1"/>
</dbReference>
<dbReference type="SUPFAM" id="SSF55021">
    <property type="entry name" value="ACT-like"/>
    <property type="match status" value="1"/>
</dbReference>
<keyword evidence="8" id="KW-0560">Oxidoreductase</keyword>
<evidence type="ECO:0000256" key="5">
    <source>
        <dbReference type="ARBA" id="ARBA00013376"/>
    </source>
</evidence>
<keyword evidence="6" id="KW-0028">Amino-acid biosynthesis</keyword>
<name>A0ABX2EFU4_9BURK</name>
<dbReference type="Gene3D" id="3.30.70.260">
    <property type="match status" value="1"/>
</dbReference>
<dbReference type="InterPro" id="IPR019811">
    <property type="entry name" value="HDH_CS"/>
</dbReference>
<dbReference type="InterPro" id="IPR005106">
    <property type="entry name" value="Asp/hSer_DH_NAD-bd"/>
</dbReference>
<evidence type="ECO:0000259" key="12">
    <source>
        <dbReference type="Pfam" id="PF03447"/>
    </source>
</evidence>
<protein>
    <recommendedName>
        <fullName evidence="5">Homoserine dehydrogenase</fullName>
        <ecNumber evidence="4">1.1.1.3</ecNumber>
    </recommendedName>
</protein>
<dbReference type="SUPFAM" id="SSF51735">
    <property type="entry name" value="NAD(P)-binding Rossmann-fold domains"/>
    <property type="match status" value="1"/>
</dbReference>
<dbReference type="PIRSF" id="PIRSF000098">
    <property type="entry name" value="Homoser_dehydrog"/>
    <property type="match status" value="1"/>
</dbReference>
<dbReference type="InterPro" id="IPR001342">
    <property type="entry name" value="HDH_cat"/>
</dbReference>
<comment type="pathway">
    <text evidence="2">Amino-acid biosynthesis; L-methionine biosynthesis via de novo pathway; L-homoserine from L-aspartate: step 3/3.</text>
</comment>
<dbReference type="Gene3D" id="3.30.360.10">
    <property type="entry name" value="Dihydrodipicolinate Reductase, domain 2"/>
    <property type="match status" value="1"/>
</dbReference>
<dbReference type="PANTHER" id="PTHR43331">
    <property type="entry name" value="HOMOSERINE DEHYDROGENASE"/>
    <property type="match status" value="1"/>
</dbReference>
<keyword evidence="7" id="KW-0791">Threonine biosynthesis</keyword>
<keyword evidence="14" id="KW-1185">Reference proteome</keyword>
<evidence type="ECO:0000313" key="13">
    <source>
        <dbReference type="EMBL" id="NRF67466.1"/>
    </source>
</evidence>
<dbReference type="PANTHER" id="PTHR43331:SF1">
    <property type="entry name" value="HOMOSERINE DEHYDROGENASE"/>
    <property type="match status" value="1"/>
</dbReference>
<feature type="domain" description="Aspartate/homoserine dehydrogenase NAD-binding" evidence="12">
    <location>
        <begin position="23"/>
        <end position="142"/>
    </location>
</feature>
<evidence type="ECO:0000256" key="3">
    <source>
        <dbReference type="ARBA" id="ARBA00006753"/>
    </source>
</evidence>
<dbReference type="PROSITE" id="PS01042">
    <property type="entry name" value="HOMOSER_DHGENASE"/>
    <property type="match status" value="1"/>
</dbReference>
<dbReference type="EMBL" id="JABRWJ010000003">
    <property type="protein sequence ID" value="NRF67466.1"/>
    <property type="molecule type" value="Genomic_DNA"/>
</dbReference>
<dbReference type="InterPro" id="IPR036291">
    <property type="entry name" value="NAD(P)-bd_dom_sf"/>
</dbReference>
<evidence type="ECO:0000256" key="4">
    <source>
        <dbReference type="ARBA" id="ARBA00013213"/>
    </source>
</evidence>